<sequence>MKLANALVVLSSTAEDGEIEVRISVGGSEPAFAWRESGKPIRKNHPPVHPTKIRTSTSPSSAVKLNTTSALANYATEADFYVRQRVWDGINTNLVWTNEELLERKVAAPVYKTEISGRIVCCGDRPHENLYPNKFSLSSPANSGRSVRIARLQANAMKLWQQKVTVMVTLFLTPTGRGHDGAHAYYWSTLRNAQTYSKPMASLVLTDSSQLTSDSQHLAFLQVPLYLLNHSRLTVPQQRDYLTGRVLICGRIVSVLTTVVHPSSCNMCITLAVICVEWVYVSHCCLACLIRISWNPGVHTIVNIQQSLSGQVSHIDSASYQMLCQHLLLERKQKRVTISQVELEEVSPHFRGGRVENHLGKTPVVHPTEIRTSISPSSAVELNTTSALANYVIEADIARAFRSGERWEGGEIESRVLFVTHDLSRADMFPSLAHRYFRCTRPGSNPNLPVFSILVQHEIRALYHVATEAASQECGAYTSQRQSRSFECACAAANNVTSCRPLRPQEWEVSENLKVRERMVVVRIQDVFTEEKPPPVHPTKIRTSFSPSSEVRFYTKSALANYATEAGGYTLDDNAYYFPELPTTVVKEAKT</sequence>
<feature type="region of interest" description="Disordered" evidence="1">
    <location>
        <begin position="38"/>
        <end position="59"/>
    </location>
</feature>
<organism evidence="2">
    <name type="scientific">Timema douglasi</name>
    <name type="common">Walking stick</name>
    <dbReference type="NCBI Taxonomy" id="61478"/>
    <lineage>
        <taxon>Eukaryota</taxon>
        <taxon>Metazoa</taxon>
        <taxon>Ecdysozoa</taxon>
        <taxon>Arthropoda</taxon>
        <taxon>Hexapoda</taxon>
        <taxon>Insecta</taxon>
        <taxon>Pterygota</taxon>
        <taxon>Neoptera</taxon>
        <taxon>Polyneoptera</taxon>
        <taxon>Phasmatodea</taxon>
        <taxon>Timematodea</taxon>
        <taxon>Timematoidea</taxon>
        <taxon>Timematidae</taxon>
        <taxon>Timema</taxon>
    </lineage>
</organism>
<evidence type="ECO:0000313" key="2">
    <source>
        <dbReference type="EMBL" id="CAD7194237.1"/>
    </source>
</evidence>
<protein>
    <submittedName>
        <fullName evidence="2">Uncharacterized protein</fullName>
    </submittedName>
</protein>
<evidence type="ECO:0000256" key="1">
    <source>
        <dbReference type="SAM" id="MobiDB-lite"/>
    </source>
</evidence>
<proteinExistence type="predicted"/>
<accession>A0A7R8Z706</accession>
<name>A0A7R8Z706_TIMDO</name>
<reference evidence="2" key="1">
    <citation type="submission" date="2020-11" db="EMBL/GenBank/DDBJ databases">
        <authorList>
            <person name="Tran Van P."/>
        </authorList>
    </citation>
    <scope>NUCLEOTIDE SEQUENCE</scope>
</reference>
<dbReference type="EMBL" id="OA564415">
    <property type="protein sequence ID" value="CAD7194237.1"/>
    <property type="molecule type" value="Genomic_DNA"/>
</dbReference>
<dbReference type="AlphaFoldDB" id="A0A7R8Z706"/>
<gene>
    <name evidence="2" type="ORF">TDIB3V08_LOCUS664</name>
</gene>